<dbReference type="Proteomes" id="UP000549052">
    <property type="component" value="Unassembled WGS sequence"/>
</dbReference>
<protein>
    <recommendedName>
        <fullName evidence="2">Antitoxin</fullName>
    </recommendedName>
</protein>
<dbReference type="Gene3D" id="3.40.1620.10">
    <property type="entry name" value="YefM-like domain"/>
    <property type="match status" value="1"/>
</dbReference>
<evidence type="ECO:0000256" key="2">
    <source>
        <dbReference type="RuleBase" id="RU362080"/>
    </source>
</evidence>
<evidence type="ECO:0000313" key="4">
    <source>
        <dbReference type="EMBL" id="MBA8881801.1"/>
    </source>
</evidence>
<dbReference type="InterPro" id="IPR036165">
    <property type="entry name" value="YefM-like_sf"/>
</dbReference>
<dbReference type="NCBIfam" id="TIGR01552">
    <property type="entry name" value="phd_fam"/>
    <property type="match status" value="1"/>
</dbReference>
<dbReference type="EMBL" id="JACGXN010000017">
    <property type="protein sequence ID" value="MBA8881801.1"/>
    <property type="molecule type" value="Genomic_DNA"/>
</dbReference>
<evidence type="ECO:0000256" key="3">
    <source>
        <dbReference type="SAM" id="MobiDB-lite"/>
    </source>
</evidence>
<comment type="similarity">
    <text evidence="1 2">Belongs to the phD/YefM antitoxin family.</text>
</comment>
<comment type="caution">
    <text evidence="4">The sequence shown here is derived from an EMBL/GenBank/DDBJ whole genome shotgun (WGS) entry which is preliminary data.</text>
</comment>
<dbReference type="RefSeq" id="WP_182552350.1">
    <property type="nucleotide sequence ID" value="NZ_JACGXN010000017.1"/>
</dbReference>
<dbReference type="SUPFAM" id="SSF143120">
    <property type="entry name" value="YefM-like"/>
    <property type="match status" value="1"/>
</dbReference>
<evidence type="ECO:0000313" key="5">
    <source>
        <dbReference type="Proteomes" id="UP000549052"/>
    </source>
</evidence>
<dbReference type="Pfam" id="PF02604">
    <property type="entry name" value="PhdYeFM_antitox"/>
    <property type="match status" value="1"/>
</dbReference>
<dbReference type="AlphaFoldDB" id="A0A839ENZ3"/>
<evidence type="ECO:0000256" key="1">
    <source>
        <dbReference type="ARBA" id="ARBA00009981"/>
    </source>
</evidence>
<feature type="region of interest" description="Disordered" evidence="3">
    <location>
        <begin position="60"/>
        <end position="82"/>
    </location>
</feature>
<dbReference type="InterPro" id="IPR006442">
    <property type="entry name" value="Antitoxin_Phd/YefM"/>
</dbReference>
<organism evidence="4 5">
    <name type="scientific">Phyllobacterium myrsinacearum</name>
    <dbReference type="NCBI Taxonomy" id="28101"/>
    <lineage>
        <taxon>Bacteria</taxon>
        <taxon>Pseudomonadati</taxon>
        <taxon>Pseudomonadota</taxon>
        <taxon>Alphaproteobacteria</taxon>
        <taxon>Hyphomicrobiales</taxon>
        <taxon>Phyllobacteriaceae</taxon>
        <taxon>Phyllobacterium</taxon>
    </lineage>
</organism>
<name>A0A839ENZ3_9HYPH</name>
<accession>A0A839ENZ3</accession>
<gene>
    <name evidence="4" type="ORF">FHW16_005548</name>
</gene>
<comment type="function">
    <text evidence="2">Antitoxin component of a type II toxin-antitoxin (TA) system.</text>
</comment>
<sequence length="82" mass="9199">MKESQLKDVKATFSAIVDRAVAGEPTIVTRHGRKEAVVLSFEEYERLSKIPTFGELLAAFPGDPDDVPERSQRPSRSYNSEF</sequence>
<proteinExistence type="inferred from homology"/>
<reference evidence="4 5" key="1">
    <citation type="submission" date="2020-07" db="EMBL/GenBank/DDBJ databases">
        <title>Genomic Encyclopedia of Type Strains, Phase IV (KMG-V): Genome sequencing to study the core and pangenomes of soil and plant-associated prokaryotes.</title>
        <authorList>
            <person name="Whitman W."/>
        </authorList>
    </citation>
    <scope>NUCLEOTIDE SEQUENCE [LARGE SCALE GENOMIC DNA]</scope>
    <source>
        <strain evidence="4 5">AN3</strain>
    </source>
</reference>
<keyword evidence="5" id="KW-1185">Reference proteome</keyword>